<evidence type="ECO:0000256" key="2">
    <source>
        <dbReference type="ARBA" id="ARBA00022692"/>
    </source>
</evidence>
<dbReference type="Pfam" id="PF07690">
    <property type="entry name" value="MFS_1"/>
    <property type="match status" value="1"/>
</dbReference>
<dbReference type="PROSITE" id="PS50850">
    <property type="entry name" value="MFS"/>
    <property type="match status" value="1"/>
</dbReference>
<dbReference type="InterPro" id="IPR036259">
    <property type="entry name" value="MFS_trans_sf"/>
</dbReference>
<accession>A0AAN7TMY5</accession>
<feature type="transmembrane region" description="Helical" evidence="6">
    <location>
        <begin position="328"/>
        <end position="347"/>
    </location>
</feature>
<organism evidence="8 9">
    <name type="scientific">Meristemomyces frigidus</name>
    <dbReference type="NCBI Taxonomy" id="1508187"/>
    <lineage>
        <taxon>Eukaryota</taxon>
        <taxon>Fungi</taxon>
        <taxon>Dikarya</taxon>
        <taxon>Ascomycota</taxon>
        <taxon>Pezizomycotina</taxon>
        <taxon>Dothideomycetes</taxon>
        <taxon>Dothideomycetidae</taxon>
        <taxon>Mycosphaerellales</taxon>
        <taxon>Teratosphaeriaceae</taxon>
        <taxon>Meristemomyces</taxon>
    </lineage>
</organism>
<feature type="domain" description="Major facilitator superfamily (MFS) profile" evidence="7">
    <location>
        <begin position="60"/>
        <end position="515"/>
    </location>
</feature>
<protein>
    <recommendedName>
        <fullName evidence="7">Major facilitator superfamily (MFS) profile domain-containing protein</fullName>
    </recommendedName>
</protein>
<dbReference type="PANTHER" id="PTHR23502:SF188">
    <property type="entry name" value="MAJOR FACILITATOR SUPERFAMILY (MFS) PROFILE DOMAIN-CONTAINING PROTEIN"/>
    <property type="match status" value="1"/>
</dbReference>
<reference evidence="8" key="1">
    <citation type="submission" date="2023-08" db="EMBL/GenBank/DDBJ databases">
        <title>Black Yeasts Isolated from many extreme environments.</title>
        <authorList>
            <person name="Coleine C."/>
            <person name="Stajich J.E."/>
            <person name="Selbmann L."/>
        </authorList>
    </citation>
    <scope>NUCLEOTIDE SEQUENCE</scope>
    <source>
        <strain evidence="8">CCFEE 5401</strain>
    </source>
</reference>
<evidence type="ECO:0000313" key="9">
    <source>
        <dbReference type="Proteomes" id="UP001310890"/>
    </source>
</evidence>
<evidence type="ECO:0000259" key="7">
    <source>
        <dbReference type="PROSITE" id="PS50850"/>
    </source>
</evidence>
<feature type="transmembrane region" description="Helical" evidence="6">
    <location>
        <begin position="214"/>
        <end position="234"/>
    </location>
</feature>
<feature type="region of interest" description="Disordered" evidence="5">
    <location>
        <begin position="364"/>
        <end position="387"/>
    </location>
</feature>
<dbReference type="GO" id="GO:0005886">
    <property type="term" value="C:plasma membrane"/>
    <property type="evidence" value="ECO:0007669"/>
    <property type="project" value="TreeGrafter"/>
</dbReference>
<name>A0AAN7TMY5_9PEZI</name>
<keyword evidence="4 6" id="KW-0472">Membrane</keyword>
<evidence type="ECO:0000313" key="8">
    <source>
        <dbReference type="EMBL" id="KAK5116215.1"/>
    </source>
</evidence>
<feature type="compositionally biased region" description="Basic and acidic residues" evidence="5">
    <location>
        <begin position="16"/>
        <end position="32"/>
    </location>
</feature>
<gene>
    <name evidence="8" type="ORF">LTR62_008541</name>
</gene>
<keyword evidence="2 6" id="KW-0812">Transmembrane</keyword>
<proteinExistence type="predicted"/>
<dbReference type="EMBL" id="JAVRRL010000009">
    <property type="protein sequence ID" value="KAK5116215.1"/>
    <property type="molecule type" value="Genomic_DNA"/>
</dbReference>
<dbReference type="PANTHER" id="PTHR23502">
    <property type="entry name" value="MAJOR FACILITATOR SUPERFAMILY"/>
    <property type="match status" value="1"/>
</dbReference>
<sequence>MQSILQYRRLHHRDLDTQSRQIAHERQHEGKDSSSTIEVTANGDDSTSPREWSTLHRTRAAAIVWLLVFSQGWVSTCDSEATKPAGLAYHVSETSQTLATALFMIGLSTGALIAGPVSETVGRNPVYLGSTVLLLVFTLGAALAPNFGAQVAFRFLSGVASSPTLSVYGGTLADLFSDEERKAIWPVFATAPLLGPVLAPFAGGWIVQNYEWRWTLWVGLIFAGFSFLLALLFLPETFGPELLRWKAQHLRQVTGNHNYMAPIESAEPLQKRLTTNAARPITFFTTEPIVMALGFYLVLVFLINFSFLNGFEFIFTQTYSLSTGLTSLDFLSIALGILLDVALTPLYNRLANRVHRKNCRAFVKRKHSNPPDSSSSDSLAPTTDNDNPQTAAPPELALLRAAIAAPFLPTSLFWLAWTNYANISPASGYIATLVFGYAFSALFISSYQYIISSYEVHSSSALASVTLARYFVGGGMIVATRPMYQGIGVHWVLSLLGVLAAVLVPVPWVLVRYGDSVRRRSKFASSPEDD</sequence>
<feature type="transmembrane region" description="Helical" evidence="6">
    <location>
        <begin position="126"/>
        <end position="145"/>
    </location>
</feature>
<feature type="transmembrane region" description="Helical" evidence="6">
    <location>
        <begin position="96"/>
        <end position="114"/>
    </location>
</feature>
<dbReference type="InterPro" id="IPR011701">
    <property type="entry name" value="MFS"/>
</dbReference>
<feature type="transmembrane region" description="Helical" evidence="6">
    <location>
        <begin position="289"/>
        <end position="308"/>
    </location>
</feature>
<feature type="transmembrane region" description="Helical" evidence="6">
    <location>
        <begin position="429"/>
        <end position="449"/>
    </location>
</feature>
<dbReference type="AlphaFoldDB" id="A0AAN7TMY5"/>
<comment type="caution">
    <text evidence="8">The sequence shown here is derived from an EMBL/GenBank/DDBJ whole genome shotgun (WGS) entry which is preliminary data.</text>
</comment>
<feature type="transmembrane region" description="Helical" evidence="6">
    <location>
        <begin position="461"/>
        <end position="479"/>
    </location>
</feature>
<feature type="transmembrane region" description="Helical" evidence="6">
    <location>
        <begin position="183"/>
        <end position="208"/>
    </location>
</feature>
<dbReference type="GO" id="GO:0022857">
    <property type="term" value="F:transmembrane transporter activity"/>
    <property type="evidence" value="ECO:0007669"/>
    <property type="project" value="InterPro"/>
</dbReference>
<dbReference type="InterPro" id="IPR020846">
    <property type="entry name" value="MFS_dom"/>
</dbReference>
<evidence type="ECO:0000256" key="3">
    <source>
        <dbReference type="ARBA" id="ARBA00022989"/>
    </source>
</evidence>
<feature type="transmembrane region" description="Helical" evidence="6">
    <location>
        <begin position="491"/>
        <end position="511"/>
    </location>
</feature>
<evidence type="ECO:0000256" key="4">
    <source>
        <dbReference type="ARBA" id="ARBA00023136"/>
    </source>
</evidence>
<dbReference type="Proteomes" id="UP001310890">
    <property type="component" value="Unassembled WGS sequence"/>
</dbReference>
<dbReference type="Gene3D" id="1.20.1250.20">
    <property type="entry name" value="MFS general substrate transporter like domains"/>
    <property type="match status" value="1"/>
</dbReference>
<dbReference type="SUPFAM" id="SSF103473">
    <property type="entry name" value="MFS general substrate transporter"/>
    <property type="match status" value="1"/>
</dbReference>
<feature type="region of interest" description="Disordered" evidence="5">
    <location>
        <begin position="16"/>
        <end position="51"/>
    </location>
</feature>
<comment type="subcellular location">
    <subcellularLocation>
        <location evidence="1">Membrane</location>
        <topology evidence="1">Multi-pass membrane protein</topology>
    </subcellularLocation>
</comment>
<feature type="transmembrane region" description="Helical" evidence="6">
    <location>
        <begin position="397"/>
        <end position="417"/>
    </location>
</feature>
<evidence type="ECO:0000256" key="1">
    <source>
        <dbReference type="ARBA" id="ARBA00004141"/>
    </source>
</evidence>
<evidence type="ECO:0000256" key="6">
    <source>
        <dbReference type="SAM" id="Phobius"/>
    </source>
</evidence>
<evidence type="ECO:0000256" key="5">
    <source>
        <dbReference type="SAM" id="MobiDB-lite"/>
    </source>
</evidence>
<feature type="compositionally biased region" description="Polar residues" evidence="5">
    <location>
        <begin position="33"/>
        <end position="51"/>
    </location>
</feature>
<keyword evidence="3 6" id="KW-1133">Transmembrane helix</keyword>